<gene>
    <name evidence="2" type="ORF">LQ567_19195</name>
</gene>
<comment type="caution">
    <text evidence="2">The sequence shown here is derived from an EMBL/GenBank/DDBJ whole genome shotgun (WGS) entry which is preliminary data.</text>
</comment>
<proteinExistence type="predicted"/>
<accession>A0ABS8PV19</accession>
<name>A0ABS8PV19_9BACT</name>
<keyword evidence="1" id="KW-0175">Coiled coil</keyword>
<reference evidence="2 3" key="1">
    <citation type="submission" date="2021-11" db="EMBL/GenBank/DDBJ databases">
        <title>Genomic of Niabella pedocola.</title>
        <authorList>
            <person name="Wu T."/>
        </authorList>
    </citation>
    <scope>NUCLEOTIDE SEQUENCE [LARGE SCALE GENOMIC DNA]</scope>
    <source>
        <strain evidence="2 3">JCM 31011</strain>
    </source>
</reference>
<evidence type="ECO:0000256" key="1">
    <source>
        <dbReference type="SAM" id="Coils"/>
    </source>
</evidence>
<evidence type="ECO:0000313" key="2">
    <source>
        <dbReference type="EMBL" id="MCD2424918.1"/>
    </source>
</evidence>
<keyword evidence="3" id="KW-1185">Reference proteome</keyword>
<dbReference type="EMBL" id="JAJNEC010000005">
    <property type="protein sequence ID" value="MCD2424918.1"/>
    <property type="molecule type" value="Genomic_DNA"/>
</dbReference>
<sequence>MDTKPGKTSFGILRNIRRLIFEDEHVETTGTPEPAPVTPVKKPEPVAVTPVVPVYVQPVHTETAQDTDLKEMKGKVLDLLEKLNEDGIDFFEVWNAAADMGTIDATSIKAAFTSLKYVDKSLTKEKLLKTGRNYAARIQEVIAQDVAQKENQKQGIQNNLVREKQSLEKEIQDLKTKIADLQQQLSAKEQSYKTLDGSYDSQLTDIDQKIRTGKAAVTEVVGDIEKALSIIEQNIN</sequence>
<dbReference type="Proteomes" id="UP001199816">
    <property type="component" value="Unassembled WGS sequence"/>
</dbReference>
<protein>
    <submittedName>
        <fullName evidence="2">Uncharacterized protein</fullName>
    </submittedName>
</protein>
<feature type="coiled-coil region" evidence="1">
    <location>
        <begin position="146"/>
        <end position="191"/>
    </location>
</feature>
<evidence type="ECO:0000313" key="3">
    <source>
        <dbReference type="Proteomes" id="UP001199816"/>
    </source>
</evidence>
<organism evidence="2 3">
    <name type="scientific">Niabella pedocola</name>
    <dbReference type="NCBI Taxonomy" id="1752077"/>
    <lineage>
        <taxon>Bacteria</taxon>
        <taxon>Pseudomonadati</taxon>
        <taxon>Bacteroidota</taxon>
        <taxon>Chitinophagia</taxon>
        <taxon>Chitinophagales</taxon>
        <taxon>Chitinophagaceae</taxon>
        <taxon>Niabella</taxon>
    </lineage>
</organism>
<dbReference type="RefSeq" id="WP_231007267.1">
    <property type="nucleotide sequence ID" value="NZ_JAJNEC010000005.1"/>
</dbReference>